<organism evidence="2 3">
    <name type="scientific">Candidatus Accumulibacter affinis</name>
    <dbReference type="NCBI Taxonomy" id="2954384"/>
    <lineage>
        <taxon>Bacteria</taxon>
        <taxon>Pseudomonadati</taxon>
        <taxon>Pseudomonadota</taxon>
        <taxon>Betaproteobacteria</taxon>
        <taxon>Candidatus Accumulibacter</taxon>
    </lineage>
</organism>
<proteinExistence type="predicted"/>
<name>A0A935TJN3_9PROT</name>
<keyword evidence="1" id="KW-1133">Transmembrane helix</keyword>
<evidence type="ECO:0000313" key="2">
    <source>
        <dbReference type="EMBL" id="MBK7955430.1"/>
    </source>
</evidence>
<evidence type="ECO:0008006" key="4">
    <source>
        <dbReference type="Google" id="ProtNLM"/>
    </source>
</evidence>
<dbReference type="Gene3D" id="1.20.5.340">
    <property type="match status" value="1"/>
</dbReference>
<accession>A0A935TJN3</accession>
<sequence length="98" mass="10962">MSTITFATHKFVKQLEAAGVPRMQAEAFVVAQQEILADVLDSTLATRGDMDAFGKGLRSDMERVERKLIEHDVKFTLLQWMTGVLIALAVANFAKQFF</sequence>
<dbReference type="EMBL" id="JADJOT010000010">
    <property type="protein sequence ID" value="MBK7955430.1"/>
    <property type="molecule type" value="Genomic_DNA"/>
</dbReference>
<feature type="transmembrane region" description="Helical" evidence="1">
    <location>
        <begin position="75"/>
        <end position="94"/>
    </location>
</feature>
<gene>
    <name evidence="2" type="ORF">IPK02_16615</name>
</gene>
<dbReference type="Proteomes" id="UP000706151">
    <property type="component" value="Unassembled WGS sequence"/>
</dbReference>
<comment type="caution">
    <text evidence="2">The sequence shown here is derived from an EMBL/GenBank/DDBJ whole genome shotgun (WGS) entry which is preliminary data.</text>
</comment>
<keyword evidence="1" id="KW-0472">Membrane</keyword>
<evidence type="ECO:0000256" key="1">
    <source>
        <dbReference type="SAM" id="Phobius"/>
    </source>
</evidence>
<dbReference type="AlphaFoldDB" id="A0A935TJN3"/>
<protein>
    <recommendedName>
        <fullName evidence="4">DUF1640 domain-containing protein</fullName>
    </recommendedName>
</protein>
<evidence type="ECO:0000313" key="3">
    <source>
        <dbReference type="Proteomes" id="UP000706151"/>
    </source>
</evidence>
<keyword evidence="1" id="KW-0812">Transmembrane</keyword>
<reference evidence="2 3" key="1">
    <citation type="submission" date="2020-10" db="EMBL/GenBank/DDBJ databases">
        <title>Connecting structure to function with the recovery of over 1000 high-quality activated sludge metagenome-assembled genomes encoding full-length rRNA genes using long-read sequencing.</title>
        <authorList>
            <person name="Singleton C.M."/>
            <person name="Petriglieri F."/>
            <person name="Kristensen J.M."/>
            <person name="Kirkegaard R.H."/>
            <person name="Michaelsen T.Y."/>
            <person name="Andersen M.H."/>
            <person name="Karst S.M."/>
            <person name="Dueholm M.S."/>
            <person name="Nielsen P.H."/>
            <person name="Albertsen M."/>
        </authorList>
    </citation>
    <scope>NUCLEOTIDE SEQUENCE [LARGE SCALE GENOMIC DNA]</scope>
    <source>
        <strain evidence="2">Fred_18-Q3-R57-64_BAT3C.720</strain>
    </source>
</reference>